<dbReference type="AlphaFoldDB" id="A0A3E3E5R2"/>
<sequence>MGYRSDVRIILSIDGFNELSKHVKEYLKLNKLNDHYNYLKYMDVVHRTKDAIYFGWNDIKWYETYDGVFPIMSGLKNLQENQYSYRYMRIGEGYGDVDECFFDGKNDENIDLEYPSMIRRFDDKYVFRCMNRSKEQER</sequence>
<name>A0A3E3E5R2_9FIRM</name>
<proteinExistence type="predicted"/>
<dbReference type="RefSeq" id="WP_117445855.1">
    <property type="nucleotide sequence ID" value="NZ_JBFBOW010000011.1"/>
</dbReference>
<evidence type="ECO:0000313" key="2">
    <source>
        <dbReference type="Proteomes" id="UP000260721"/>
    </source>
</evidence>
<protein>
    <submittedName>
        <fullName evidence="1">Uncharacterized protein</fullName>
    </submittedName>
</protein>
<accession>A0A3E3E5R2</accession>
<dbReference type="Proteomes" id="UP000260721">
    <property type="component" value="Unassembled WGS sequence"/>
</dbReference>
<gene>
    <name evidence="1" type="ORF">DXC78_04080</name>
</gene>
<dbReference type="EMBL" id="QUSK01000007">
    <property type="protein sequence ID" value="RGD77112.1"/>
    <property type="molecule type" value="Genomic_DNA"/>
</dbReference>
<organism evidence="1 2">
    <name type="scientific">Faecalicoccus pleomorphus</name>
    <dbReference type="NCBI Taxonomy" id="1323"/>
    <lineage>
        <taxon>Bacteria</taxon>
        <taxon>Bacillati</taxon>
        <taxon>Bacillota</taxon>
        <taxon>Erysipelotrichia</taxon>
        <taxon>Erysipelotrichales</taxon>
        <taxon>Erysipelotrichaceae</taxon>
        <taxon>Faecalicoccus</taxon>
    </lineage>
</organism>
<reference evidence="1 2" key="1">
    <citation type="submission" date="2018-08" db="EMBL/GenBank/DDBJ databases">
        <title>A genome reference for cultivated species of the human gut microbiota.</title>
        <authorList>
            <person name="Zou Y."/>
            <person name="Xue W."/>
            <person name="Luo G."/>
        </authorList>
    </citation>
    <scope>NUCLEOTIDE SEQUENCE [LARGE SCALE GENOMIC DNA]</scope>
    <source>
        <strain evidence="1 2">TF08-11</strain>
    </source>
</reference>
<evidence type="ECO:0000313" key="1">
    <source>
        <dbReference type="EMBL" id="RGD77112.1"/>
    </source>
</evidence>
<comment type="caution">
    <text evidence="1">The sequence shown here is derived from an EMBL/GenBank/DDBJ whole genome shotgun (WGS) entry which is preliminary data.</text>
</comment>